<keyword evidence="2" id="KW-1185">Reference proteome</keyword>
<name>A0A9X1MH67_9MICC</name>
<dbReference type="Proteomes" id="UP001139158">
    <property type="component" value="Unassembled WGS sequence"/>
</dbReference>
<comment type="caution">
    <text evidence="1">The sequence shown here is derived from an EMBL/GenBank/DDBJ whole genome shotgun (WGS) entry which is preliminary data.</text>
</comment>
<proteinExistence type="predicted"/>
<reference evidence="1" key="1">
    <citation type="submission" date="2021-10" db="EMBL/GenBank/DDBJ databases">
        <title>Novel species in genus Arthrobacter.</title>
        <authorList>
            <person name="Liu Y."/>
        </authorList>
    </citation>
    <scope>NUCLEOTIDE SEQUENCE</scope>
    <source>
        <strain evidence="1">Zg-Y453</strain>
    </source>
</reference>
<organism evidence="1 2">
    <name type="scientific">Arthrobacter caoxuetaonis</name>
    <dbReference type="NCBI Taxonomy" id="2886935"/>
    <lineage>
        <taxon>Bacteria</taxon>
        <taxon>Bacillati</taxon>
        <taxon>Actinomycetota</taxon>
        <taxon>Actinomycetes</taxon>
        <taxon>Micrococcales</taxon>
        <taxon>Micrococcaceae</taxon>
        <taxon>Arthrobacter</taxon>
    </lineage>
</organism>
<evidence type="ECO:0000313" key="1">
    <source>
        <dbReference type="EMBL" id="MCC3299751.1"/>
    </source>
</evidence>
<dbReference type="RefSeq" id="WP_227897737.1">
    <property type="nucleotide sequence ID" value="NZ_CP099467.1"/>
</dbReference>
<evidence type="ECO:0000313" key="2">
    <source>
        <dbReference type="Proteomes" id="UP001139158"/>
    </source>
</evidence>
<dbReference type="AlphaFoldDB" id="A0A9X1MH67"/>
<dbReference type="EMBL" id="JAJFZV010000020">
    <property type="protein sequence ID" value="MCC3299751.1"/>
    <property type="molecule type" value="Genomic_DNA"/>
</dbReference>
<protein>
    <submittedName>
        <fullName evidence="1">Uncharacterized protein</fullName>
    </submittedName>
</protein>
<accession>A0A9X1MH67</accession>
<sequence length="130" mass="14724">MEPTAIQPKSARPAPELRERHVLVWFEDDRGVPQPVLTCMHGPVTDPFGCFKAYVEADSHILDDGYQGERDPDHLCTGVIESWPLDASPESELLWDVMDEEPEIDWKAVHTETLRAVNRGRGRKALLPHT</sequence>
<gene>
    <name evidence="1" type="ORF">LJ757_18490</name>
</gene>